<organism evidence="1 2">
    <name type="scientific">Fusarium redolens</name>
    <dbReference type="NCBI Taxonomy" id="48865"/>
    <lineage>
        <taxon>Eukaryota</taxon>
        <taxon>Fungi</taxon>
        <taxon>Dikarya</taxon>
        <taxon>Ascomycota</taxon>
        <taxon>Pezizomycotina</taxon>
        <taxon>Sordariomycetes</taxon>
        <taxon>Hypocreomycetidae</taxon>
        <taxon>Hypocreales</taxon>
        <taxon>Nectriaceae</taxon>
        <taxon>Fusarium</taxon>
        <taxon>Fusarium redolens species complex</taxon>
    </lineage>
</organism>
<dbReference type="RefSeq" id="XP_046041255.1">
    <property type="nucleotide sequence ID" value="XM_046190973.1"/>
</dbReference>
<name>A0A9P9FW86_FUSRE</name>
<dbReference type="EMBL" id="JAGMUX010000034">
    <property type="protein sequence ID" value="KAH7207880.1"/>
    <property type="molecule type" value="Genomic_DNA"/>
</dbReference>
<dbReference type="Proteomes" id="UP000720189">
    <property type="component" value="Unassembled WGS sequence"/>
</dbReference>
<accession>A0A9P9FW86</accession>
<reference evidence="1" key="1">
    <citation type="journal article" date="2021" name="Nat. Commun.">
        <title>Genetic determinants of endophytism in the Arabidopsis root mycobiome.</title>
        <authorList>
            <person name="Mesny F."/>
            <person name="Miyauchi S."/>
            <person name="Thiergart T."/>
            <person name="Pickel B."/>
            <person name="Atanasova L."/>
            <person name="Karlsson M."/>
            <person name="Huettel B."/>
            <person name="Barry K.W."/>
            <person name="Haridas S."/>
            <person name="Chen C."/>
            <person name="Bauer D."/>
            <person name="Andreopoulos W."/>
            <person name="Pangilinan J."/>
            <person name="LaButti K."/>
            <person name="Riley R."/>
            <person name="Lipzen A."/>
            <person name="Clum A."/>
            <person name="Drula E."/>
            <person name="Henrissat B."/>
            <person name="Kohler A."/>
            <person name="Grigoriev I.V."/>
            <person name="Martin F.M."/>
            <person name="Hacquard S."/>
        </authorList>
    </citation>
    <scope>NUCLEOTIDE SEQUENCE</scope>
    <source>
        <strain evidence="1">MPI-CAGE-AT-0023</strain>
    </source>
</reference>
<gene>
    <name evidence="1" type="ORF">BKA55DRAFT_546959</name>
</gene>
<keyword evidence="2" id="KW-1185">Reference proteome</keyword>
<evidence type="ECO:0000313" key="2">
    <source>
        <dbReference type="Proteomes" id="UP000720189"/>
    </source>
</evidence>
<protein>
    <submittedName>
        <fullName evidence="1">Uncharacterized protein</fullName>
    </submittedName>
</protein>
<sequence>MPETYPRQHSECAQVLIHGSNQERLRECVKMLFYKLSHNHLDSFSEEEWKVSRYILQGANLLNPKANPRNSEDITVSAFTGHMFREALQCIGYNRLMNHSDDDYSIIDDTAVAEA</sequence>
<evidence type="ECO:0000313" key="1">
    <source>
        <dbReference type="EMBL" id="KAH7207880.1"/>
    </source>
</evidence>
<proteinExistence type="predicted"/>
<dbReference type="GeneID" id="70220927"/>
<dbReference type="AlphaFoldDB" id="A0A9P9FW86"/>
<comment type="caution">
    <text evidence="1">The sequence shown here is derived from an EMBL/GenBank/DDBJ whole genome shotgun (WGS) entry which is preliminary data.</text>
</comment>